<dbReference type="InterPro" id="IPR023801">
    <property type="entry name" value="His_deacetylse_dom"/>
</dbReference>
<dbReference type="Pfam" id="PF00850">
    <property type="entry name" value="Hist_deacetyl"/>
    <property type="match status" value="1"/>
</dbReference>
<dbReference type="InterPro" id="IPR000286">
    <property type="entry name" value="HDACs"/>
</dbReference>
<dbReference type="GO" id="GO:0004407">
    <property type="term" value="F:histone deacetylase activity"/>
    <property type="evidence" value="ECO:0007669"/>
    <property type="project" value="TreeGrafter"/>
</dbReference>
<feature type="domain" description="Histone deacetylase" evidence="1">
    <location>
        <begin position="71"/>
        <end position="384"/>
    </location>
</feature>
<evidence type="ECO:0000313" key="2">
    <source>
        <dbReference type="EMBL" id="CAE0271971.1"/>
    </source>
</evidence>
<organism evidence="2">
    <name type="scientific">Spumella elongata</name>
    <dbReference type="NCBI Taxonomy" id="89044"/>
    <lineage>
        <taxon>Eukaryota</taxon>
        <taxon>Sar</taxon>
        <taxon>Stramenopiles</taxon>
        <taxon>Ochrophyta</taxon>
        <taxon>Chrysophyceae</taxon>
        <taxon>Chromulinales</taxon>
        <taxon>Chromulinaceae</taxon>
        <taxon>Spumella</taxon>
    </lineage>
</organism>
<sequence>MEFSTTLVSGLEALTVRDDENDNSAPSTEVVAKEAIINTESAEVSQIDSEKKVKMSVYFHPTCSKHNIPDHPEHYSRVDGILATLKKTWPTDLTFRESKMVTKDQILAFHTPALLGRFLKLADKALQSYEKNKKVEYLNIDMDTTVMWRTKAAVLHSAGSVISALDHMYAAPTDDNKIDTAFCCVRPPGHHAERDKSGGFCFINNVAIGAKHAQKMHGVEKVAILDYDVHHGNGTEEGFTDDSTVFYGSTHGRDHYPGTGHDPSPFVGEQARNEVDRRIVNRLLTPGPKSREDFRTKWGEILSEMERFQPQLVIMSSGFDAHDDDPLAECELIDEDFAWVTSAILASCARVTAALGSEVRYLSVLEGGYDIPAIQRSAVCHVQVMLQGLPPLPSTSSSAVPGVEAEAGGLEGSSVEVKIGMEATTVVEKEDGELVALREYLEAFGVDDTKPPA</sequence>
<gene>
    <name evidence="2" type="ORF">SELO1098_LOCUS796</name>
</gene>
<dbReference type="SUPFAM" id="SSF52768">
    <property type="entry name" value="Arginase/deacetylase"/>
    <property type="match status" value="1"/>
</dbReference>
<dbReference type="InterPro" id="IPR023696">
    <property type="entry name" value="Ureohydrolase_dom_sf"/>
</dbReference>
<name>A0A7S3GNJ2_9STRA</name>
<dbReference type="Gene3D" id="3.40.800.20">
    <property type="entry name" value="Histone deacetylase domain"/>
    <property type="match status" value="1"/>
</dbReference>
<dbReference type="EMBL" id="HBIC01001359">
    <property type="protein sequence ID" value="CAE0271971.1"/>
    <property type="molecule type" value="Transcribed_RNA"/>
</dbReference>
<dbReference type="PANTHER" id="PTHR10625:SF10">
    <property type="entry name" value="HISTONE DEACETYLASE HDAC1"/>
    <property type="match status" value="1"/>
</dbReference>
<proteinExistence type="predicted"/>
<dbReference type="PANTHER" id="PTHR10625">
    <property type="entry name" value="HISTONE DEACETYLASE HDAC1-RELATED"/>
    <property type="match status" value="1"/>
</dbReference>
<dbReference type="GO" id="GO:0040029">
    <property type="term" value="P:epigenetic regulation of gene expression"/>
    <property type="evidence" value="ECO:0007669"/>
    <property type="project" value="TreeGrafter"/>
</dbReference>
<dbReference type="PRINTS" id="PR01270">
    <property type="entry name" value="HDASUPER"/>
</dbReference>
<dbReference type="InterPro" id="IPR037138">
    <property type="entry name" value="His_deacetylse_dom_sf"/>
</dbReference>
<protein>
    <recommendedName>
        <fullName evidence="1">Histone deacetylase domain-containing protein</fullName>
    </recommendedName>
</protein>
<evidence type="ECO:0000259" key="1">
    <source>
        <dbReference type="Pfam" id="PF00850"/>
    </source>
</evidence>
<accession>A0A7S3GNJ2</accession>
<dbReference type="AlphaFoldDB" id="A0A7S3GNJ2"/>
<reference evidence="2" key="1">
    <citation type="submission" date="2021-01" db="EMBL/GenBank/DDBJ databases">
        <authorList>
            <person name="Corre E."/>
            <person name="Pelletier E."/>
            <person name="Niang G."/>
            <person name="Scheremetjew M."/>
            <person name="Finn R."/>
            <person name="Kale V."/>
            <person name="Holt S."/>
            <person name="Cochrane G."/>
            <person name="Meng A."/>
            <person name="Brown T."/>
            <person name="Cohen L."/>
        </authorList>
    </citation>
    <scope>NUCLEOTIDE SEQUENCE</scope>
    <source>
        <strain evidence="2">CCAP 955/1</strain>
    </source>
</reference>